<accession>A0ABY8TSU4</accession>
<name>A0ABY8TSU4_TETOB</name>
<dbReference type="PANTHER" id="PTHR33505">
    <property type="entry name" value="ZGC:162634"/>
    <property type="match status" value="1"/>
</dbReference>
<evidence type="ECO:0000256" key="1">
    <source>
        <dbReference type="ARBA" id="ARBA00038479"/>
    </source>
</evidence>
<gene>
    <name evidence="3" type="ORF">OEZ85_012026</name>
</gene>
<dbReference type="Pfam" id="PF03966">
    <property type="entry name" value="Trm112p"/>
    <property type="match status" value="1"/>
</dbReference>
<comment type="similarity">
    <text evidence="1">Belongs to the PREY family.</text>
</comment>
<dbReference type="EMBL" id="CP126210">
    <property type="protein sequence ID" value="WIA11944.1"/>
    <property type="molecule type" value="Genomic_DNA"/>
</dbReference>
<keyword evidence="4" id="KW-1185">Reference proteome</keyword>
<evidence type="ECO:0000313" key="3">
    <source>
        <dbReference type="EMBL" id="WIA11944.1"/>
    </source>
</evidence>
<dbReference type="Gene3D" id="2.20.25.10">
    <property type="match status" value="1"/>
</dbReference>
<evidence type="ECO:0000313" key="4">
    <source>
        <dbReference type="Proteomes" id="UP001244341"/>
    </source>
</evidence>
<proteinExistence type="inferred from homology"/>
<dbReference type="PANTHER" id="PTHR33505:SF4">
    <property type="entry name" value="PROTEIN PREY, MITOCHONDRIAL"/>
    <property type="match status" value="1"/>
</dbReference>
<dbReference type="InterPro" id="IPR005651">
    <property type="entry name" value="Trm112-like"/>
</dbReference>
<dbReference type="Proteomes" id="UP001244341">
    <property type="component" value="Chromosome 3b"/>
</dbReference>
<reference evidence="3 4" key="1">
    <citation type="submission" date="2023-05" db="EMBL/GenBank/DDBJ databases">
        <title>A 100% complete, gapless, phased diploid assembly of the Scenedesmus obliquus UTEX 3031 genome.</title>
        <authorList>
            <person name="Biondi T.C."/>
            <person name="Hanschen E.R."/>
            <person name="Kwon T."/>
            <person name="Eng W."/>
            <person name="Kruse C.P.S."/>
            <person name="Koehler S.I."/>
            <person name="Kunde Y."/>
            <person name="Gleasner C.D."/>
            <person name="You Mak K.T."/>
            <person name="Polle J."/>
            <person name="Hovde B.T."/>
            <person name="Starkenburg S.R."/>
        </authorList>
    </citation>
    <scope>NUCLEOTIDE SEQUENCE [LARGE SCALE GENOMIC DNA]</scope>
    <source>
        <strain evidence="3 4">DOE0152z</strain>
    </source>
</reference>
<evidence type="ECO:0000256" key="2">
    <source>
        <dbReference type="ARBA" id="ARBA00040939"/>
    </source>
</evidence>
<protein>
    <recommendedName>
        <fullName evidence="2">Protein preY, mitochondrial</fullName>
    </recommendedName>
</protein>
<organism evidence="3 4">
    <name type="scientific">Tetradesmus obliquus</name>
    <name type="common">Green alga</name>
    <name type="synonym">Acutodesmus obliquus</name>
    <dbReference type="NCBI Taxonomy" id="3088"/>
    <lineage>
        <taxon>Eukaryota</taxon>
        <taxon>Viridiplantae</taxon>
        <taxon>Chlorophyta</taxon>
        <taxon>core chlorophytes</taxon>
        <taxon>Chlorophyceae</taxon>
        <taxon>CS clade</taxon>
        <taxon>Sphaeropleales</taxon>
        <taxon>Scenedesmaceae</taxon>
        <taxon>Tetradesmus</taxon>
    </lineage>
</organism>
<sequence>MCQAAAGSTPQQQQSAAGSTAAVLDEALLAKLVCPLAKTPLRYDVEEQLLINDELGVGYPVVNGVPYLMPMRGRMLHQEGQEEGQQAGHS</sequence>
<dbReference type="SUPFAM" id="SSF158997">
    <property type="entry name" value="Trm112p-like"/>
    <property type="match status" value="1"/>
</dbReference>